<proteinExistence type="predicted"/>
<reference evidence="1" key="1">
    <citation type="submission" date="2014-09" db="EMBL/GenBank/DDBJ databases">
        <authorList>
            <person name="Magalhaes I.L.F."/>
            <person name="Oliveira U."/>
            <person name="Santos F.R."/>
            <person name="Vidigal T.H.D.A."/>
            <person name="Brescovit A.D."/>
            <person name="Santos A.J."/>
        </authorList>
    </citation>
    <scope>NUCLEOTIDE SEQUENCE</scope>
    <source>
        <tissue evidence="1">Shoot tissue taken approximately 20 cm above the soil surface</tissue>
    </source>
</reference>
<reference evidence="1" key="2">
    <citation type="journal article" date="2015" name="Data Brief">
        <title>Shoot transcriptome of the giant reed, Arundo donax.</title>
        <authorList>
            <person name="Barrero R.A."/>
            <person name="Guerrero F.D."/>
            <person name="Moolhuijzen P."/>
            <person name="Goolsby J.A."/>
            <person name="Tidwell J."/>
            <person name="Bellgard S.E."/>
            <person name="Bellgard M.I."/>
        </authorList>
    </citation>
    <scope>NUCLEOTIDE SEQUENCE</scope>
    <source>
        <tissue evidence="1">Shoot tissue taken approximately 20 cm above the soil surface</tissue>
    </source>
</reference>
<dbReference type="AlphaFoldDB" id="A0A0A8ZIV7"/>
<accession>A0A0A8ZIV7</accession>
<evidence type="ECO:0000313" key="1">
    <source>
        <dbReference type="EMBL" id="JAD38746.1"/>
    </source>
</evidence>
<dbReference type="EMBL" id="GBRH01259149">
    <property type="protein sequence ID" value="JAD38746.1"/>
    <property type="molecule type" value="Transcribed_RNA"/>
</dbReference>
<sequence>MLKQGGLKGATDSELIERYPLCTFEEKGYYHWFERDFEWYFDPDYCEYARLQDYQRLMLYNNGEYENWEYYRKTCSTLESDQEFVQFWEKLSCQIKRQRIERLAYYHAEKTAAEFPNIFSTLLHSAFTEYMWSIWFDNTWYKDFACLYFEIWKLIAKEKMNFKAALDQVKDKGMQSLCRFEMRAEIESDQLRPGPITRHYETYLAGIDVNVEEGYAYQLIMDAVKKFVPKRKMYYDYAKKKLDIAYEIGVIPPNPHKSST</sequence>
<dbReference type="PANTHER" id="PTHR34480">
    <property type="entry name" value="OS01G0967800 PROTEIN-RELATED"/>
    <property type="match status" value="1"/>
</dbReference>
<protein>
    <submittedName>
        <fullName evidence="1">Uncharacterized protein</fullName>
    </submittedName>
</protein>
<name>A0A0A8ZIV7_ARUDO</name>
<dbReference type="PANTHER" id="PTHR34480:SF11">
    <property type="entry name" value="OS05G0173500 PROTEIN"/>
    <property type="match status" value="1"/>
</dbReference>
<organism evidence="1">
    <name type="scientific">Arundo donax</name>
    <name type="common">Giant reed</name>
    <name type="synonym">Donax arundinaceus</name>
    <dbReference type="NCBI Taxonomy" id="35708"/>
    <lineage>
        <taxon>Eukaryota</taxon>
        <taxon>Viridiplantae</taxon>
        <taxon>Streptophyta</taxon>
        <taxon>Embryophyta</taxon>
        <taxon>Tracheophyta</taxon>
        <taxon>Spermatophyta</taxon>
        <taxon>Magnoliopsida</taxon>
        <taxon>Liliopsida</taxon>
        <taxon>Poales</taxon>
        <taxon>Poaceae</taxon>
        <taxon>PACMAD clade</taxon>
        <taxon>Arundinoideae</taxon>
        <taxon>Arundineae</taxon>
        <taxon>Arundo</taxon>
    </lineage>
</organism>